<dbReference type="SUPFAM" id="SSF56112">
    <property type="entry name" value="Protein kinase-like (PK-like)"/>
    <property type="match status" value="1"/>
</dbReference>
<accession>A0A964FEB7</accession>
<evidence type="ECO:0000313" key="3">
    <source>
        <dbReference type="Proteomes" id="UP000729733"/>
    </source>
</evidence>
<evidence type="ECO:0008006" key="4">
    <source>
        <dbReference type="Google" id="ProtNLM"/>
    </source>
</evidence>
<keyword evidence="3" id="KW-1185">Reference proteome</keyword>
<proteinExistence type="predicted"/>
<dbReference type="Proteomes" id="UP000729733">
    <property type="component" value="Unassembled WGS sequence"/>
</dbReference>
<feature type="transmembrane region" description="Helical" evidence="1">
    <location>
        <begin position="123"/>
        <end position="142"/>
    </location>
</feature>
<gene>
    <name evidence="2" type="ORF">I4641_05615</name>
</gene>
<evidence type="ECO:0000256" key="1">
    <source>
        <dbReference type="SAM" id="Phobius"/>
    </source>
</evidence>
<sequence>MNNKRWLNLIYSFQLAWILRVLSLFLGGKLNAKLEQKLQQCQRIIEIAATQVRFADCCRDRNANNYLGLLTKDPLDEERSQQYILLTDRYFSLKRNNADLLILSEKEELERIWFFDEYKHARYVFFAPINPIALLVGLPGLFKNTIFRRIQPAGVITLEDNLGIKQPVLAIAILKRVTPNARRFVSPLLGVSSFFQALNQQQVSYAILRWFEDLPLIMPGEDIDMLVADRDIETVESLLQQQPGIIPCDLYTVSGLPGTAYKNMAYYPPLLAEQILAGTIILKETFAVPNPELHFYSLAYHAIYHKGQKSGIPLTPQSTQKSSVDPEHQYRDILQNLAHALNLEEVELTLQGLDRLLNSVNWRPSEDTLARLDSRDIWLQERSQKNAELKPKVDITGLAVFFIRQKALDLNLESEIIELLEREGFNLIKIKVLGSKKAQRVKYQIRGGNWGKGPWAESGGDPAMVIVALDLMPTAPTAEQLAKQPHLSNGRIRVKNKIRDAVNRSLEIDQRCNTVHSSDNEREAWNYLEITFPRKLEKMQRKIDRLRQNFETNYAVKEVLTRFGRRAKVEVIEYGDRLAVQKTFRPGCEKFWQREIFASQAFAKDCLAIPPLLDYGENYLVHPYYDDILKFRNRQSKLLPLAIAKQAMATLRFFYEQGYAPIDFQPANIIVDRSSGLKILDFEFLYQYDCKPESFEQCYELAGIPDDFPGDKPNFRLEMSYDARWKPYIGLSLDSLLRDPLWLQQIKRFVFAMIHLPWRIIKNRWEMMSSQNNFELNSLLTLIKQKITKIKLSTYSN</sequence>
<keyword evidence="1" id="KW-1133">Transmembrane helix</keyword>
<reference evidence="2" key="1">
    <citation type="journal article" date="2021" name="Antonie Van Leeuwenhoek">
        <title>Draft genome and description of Waterburya agarophytonicola gen. nov. sp. nov. (Pleurocapsales, Cyanobacteria): a seaweed symbiont.</title>
        <authorList>
            <person name="Bonthond G."/>
            <person name="Shalygin S."/>
            <person name="Bayer T."/>
            <person name="Weinberger F."/>
        </authorList>
    </citation>
    <scope>NUCLEOTIDE SEQUENCE</scope>
    <source>
        <strain evidence="2">KI4</strain>
    </source>
</reference>
<evidence type="ECO:0000313" key="2">
    <source>
        <dbReference type="EMBL" id="MCC0176455.1"/>
    </source>
</evidence>
<keyword evidence="1" id="KW-0472">Membrane</keyword>
<dbReference type="AlphaFoldDB" id="A0A964FEB7"/>
<dbReference type="RefSeq" id="WP_229639493.1">
    <property type="nucleotide sequence ID" value="NZ_JADWDC010000009.1"/>
</dbReference>
<comment type="caution">
    <text evidence="2">The sequence shown here is derived from an EMBL/GenBank/DDBJ whole genome shotgun (WGS) entry which is preliminary data.</text>
</comment>
<name>A0A964FEB7_9CYAN</name>
<dbReference type="InterPro" id="IPR011009">
    <property type="entry name" value="Kinase-like_dom_sf"/>
</dbReference>
<protein>
    <recommendedName>
        <fullName evidence="4">Protein kinase domain-containing protein</fullName>
    </recommendedName>
</protein>
<keyword evidence="1" id="KW-0812">Transmembrane</keyword>
<organism evidence="2 3">
    <name type="scientific">Waterburya agarophytonicola KI4</name>
    <dbReference type="NCBI Taxonomy" id="2874699"/>
    <lineage>
        <taxon>Bacteria</taxon>
        <taxon>Bacillati</taxon>
        <taxon>Cyanobacteriota</taxon>
        <taxon>Cyanophyceae</taxon>
        <taxon>Pleurocapsales</taxon>
        <taxon>Hyellaceae</taxon>
        <taxon>Waterburya</taxon>
        <taxon>Waterburya agarophytonicola</taxon>
    </lineage>
</organism>
<dbReference type="EMBL" id="JADWDC010000009">
    <property type="protein sequence ID" value="MCC0176455.1"/>
    <property type="molecule type" value="Genomic_DNA"/>
</dbReference>
<feature type="transmembrane region" description="Helical" evidence="1">
    <location>
        <begin position="6"/>
        <end position="27"/>
    </location>
</feature>